<sequence>MGKLVNTGVVVIGTGFSGMGMAIQLRKEGRDDFVVLEKAADFGGTWRDNTYPGCACDIQSHMYSFSFEQKPDWTRSYAPQPEIWQYLRDVAAKWDLARNTRFGVEVTGARWDSGANRWHVETSGGDTYVTRFLVAGIGALHLPAVPRLPGMETFEGAAFHSAQWDHDYDLTGKRVAVIGTGASAVQFVPRIAPRVAELTLFQRTAPWVMPKPDHGMPAWSQALFAKVPGAQRAYRHLLYWINEVRAVGFNGHQGVLKLASRLAAHNITRSVRDPELVRKLTPDYVMGCKRVLISNDYYPTFNRSNVHLDTSGVAEVRAHSVVGKDGREHPVDAIIYGTGFHVTDSFDYLKITGRDGVDLAGLWRERGINTHLGMSVAGFPNLFFLLGPNTGLGHNSVVFMIESQIRYVAEALRLADRDGAEALEVRVAAQESFNTEVQRKLADGVWTRGGCTSWYLDSQGVNRTIWPGFTWRYWLRTRRVDPSDFELVTRTRATAGNGASDPAAVR</sequence>
<name>A0A421AVI8_9PSEU</name>
<evidence type="ECO:0000313" key="1">
    <source>
        <dbReference type="EMBL" id="RLK54038.1"/>
    </source>
</evidence>
<dbReference type="InterPro" id="IPR036188">
    <property type="entry name" value="FAD/NAD-bd_sf"/>
</dbReference>
<dbReference type="Gene3D" id="3.50.50.60">
    <property type="entry name" value="FAD/NAD(P)-binding domain"/>
    <property type="match status" value="2"/>
</dbReference>
<comment type="caution">
    <text evidence="1">The sequence shown here is derived from an EMBL/GenBank/DDBJ whole genome shotgun (WGS) entry which is preliminary data.</text>
</comment>
<dbReference type="AlphaFoldDB" id="A0A421AVI8"/>
<dbReference type="Pfam" id="PF13738">
    <property type="entry name" value="Pyr_redox_3"/>
    <property type="match status" value="1"/>
</dbReference>
<gene>
    <name evidence="1" type="ORF">CLV68_6039</name>
</gene>
<protein>
    <submittedName>
        <fullName evidence="1">Cation diffusion facilitator CzcD-associated flavoprotein CzcO</fullName>
    </submittedName>
</protein>
<keyword evidence="2" id="KW-1185">Reference proteome</keyword>
<dbReference type="RefSeq" id="WP_121394351.1">
    <property type="nucleotide sequence ID" value="NZ_RCDD01000008.1"/>
</dbReference>
<accession>A0A421AVI8</accession>
<organism evidence="1 2">
    <name type="scientific">Actinokineospora cianjurensis</name>
    <dbReference type="NCBI Taxonomy" id="585224"/>
    <lineage>
        <taxon>Bacteria</taxon>
        <taxon>Bacillati</taxon>
        <taxon>Actinomycetota</taxon>
        <taxon>Actinomycetes</taxon>
        <taxon>Pseudonocardiales</taxon>
        <taxon>Pseudonocardiaceae</taxon>
        <taxon>Actinokineospora</taxon>
    </lineage>
</organism>
<evidence type="ECO:0000313" key="2">
    <source>
        <dbReference type="Proteomes" id="UP000282454"/>
    </source>
</evidence>
<dbReference type="EMBL" id="RCDD01000008">
    <property type="protein sequence ID" value="RLK54038.1"/>
    <property type="molecule type" value="Genomic_DNA"/>
</dbReference>
<dbReference type="SUPFAM" id="SSF51905">
    <property type="entry name" value="FAD/NAD(P)-binding domain"/>
    <property type="match status" value="1"/>
</dbReference>
<proteinExistence type="predicted"/>
<dbReference type="Proteomes" id="UP000282454">
    <property type="component" value="Unassembled WGS sequence"/>
</dbReference>
<dbReference type="PANTHER" id="PTHR42877">
    <property type="entry name" value="L-ORNITHINE N(5)-MONOOXYGENASE-RELATED"/>
    <property type="match status" value="1"/>
</dbReference>
<reference evidence="1 2" key="1">
    <citation type="submission" date="2018-10" db="EMBL/GenBank/DDBJ databases">
        <title>Genomic Encyclopedia of Archaeal and Bacterial Type Strains, Phase II (KMG-II): from individual species to whole genera.</title>
        <authorList>
            <person name="Goeker M."/>
        </authorList>
    </citation>
    <scope>NUCLEOTIDE SEQUENCE [LARGE SCALE GENOMIC DNA]</scope>
    <source>
        <strain evidence="1 2">DSM 45657</strain>
    </source>
</reference>
<dbReference type="PANTHER" id="PTHR42877:SF4">
    <property type="entry name" value="FAD_NAD(P)-BINDING DOMAIN-CONTAINING PROTEIN-RELATED"/>
    <property type="match status" value="1"/>
</dbReference>
<dbReference type="InterPro" id="IPR051209">
    <property type="entry name" value="FAD-bind_Monooxygenase_sf"/>
</dbReference>
<dbReference type="OrthoDB" id="5168853at2"/>